<name>A0AAV9ZHR2_9AGAR</name>
<evidence type="ECO:0000313" key="1">
    <source>
        <dbReference type="EMBL" id="KAK6981647.1"/>
    </source>
</evidence>
<dbReference type="AlphaFoldDB" id="A0AAV9ZHR2"/>
<comment type="caution">
    <text evidence="1">The sequence shown here is derived from an EMBL/GenBank/DDBJ whole genome shotgun (WGS) entry which is preliminary data.</text>
</comment>
<keyword evidence="2" id="KW-1185">Reference proteome</keyword>
<evidence type="ECO:0000313" key="2">
    <source>
        <dbReference type="Proteomes" id="UP001362999"/>
    </source>
</evidence>
<dbReference type="Proteomes" id="UP001362999">
    <property type="component" value="Unassembled WGS sequence"/>
</dbReference>
<gene>
    <name evidence="1" type="ORF">R3P38DRAFT_3113885</name>
</gene>
<accession>A0AAV9ZHR2</accession>
<sequence>MRALSALPLDDDVLDRIFTFCPTFPTLQSLIPVFKAFYTVYQTHPRSITRAVAYNIVGPALPQALRAIRYPYGDDEVELVEREYHKEDADTMATACPEEHEPSVITAKEKMELQENARMVQSLEDVYSLTQKDRTSATSVLTPEESWRFCRAMYRIMLYCRLFSGGRYTLEDIENLEEEGGIQQIQNQRTAVLSEYPTDELLQLYAVVCFLRGILEHVIDDEELATNLVQLYLSLGPESILHAYENRSCDILEDLLGYSILEEDGDTPLYIGYFSIPLNNVWTARNVNTPPKDEEPATKYILDEIIGANDTYWDHVDLQPTDFLKNHLKQTYAISHPFSQAVNNLRLEHAAATPEENKRFRRFYPGLDFDDDNDRGDEIANYLPPQLANLIPMPLPNPLSSLLPFPNRLSSLFPLPTQTQNQSPLFLDFNKFANDPTRTSPAPFYAAVFATPKPSEWDEWTQDKSYCQSCFNRFSEENAWRWYLREKIEGGWNPPEDCWYGYNCKTMVHNQAHADSKNHLCVPTRGDP</sequence>
<dbReference type="EMBL" id="JAWWNJ010000149">
    <property type="protein sequence ID" value="KAK6981647.1"/>
    <property type="molecule type" value="Genomic_DNA"/>
</dbReference>
<organism evidence="1 2">
    <name type="scientific">Favolaschia claudopus</name>
    <dbReference type="NCBI Taxonomy" id="2862362"/>
    <lineage>
        <taxon>Eukaryota</taxon>
        <taxon>Fungi</taxon>
        <taxon>Dikarya</taxon>
        <taxon>Basidiomycota</taxon>
        <taxon>Agaricomycotina</taxon>
        <taxon>Agaricomycetes</taxon>
        <taxon>Agaricomycetidae</taxon>
        <taxon>Agaricales</taxon>
        <taxon>Marasmiineae</taxon>
        <taxon>Mycenaceae</taxon>
        <taxon>Favolaschia</taxon>
    </lineage>
</organism>
<reference evidence="1 2" key="1">
    <citation type="journal article" date="2024" name="J Genomics">
        <title>Draft genome sequencing and assembly of Favolaschia claudopus CIRM-BRFM 2984 isolated from oak limbs.</title>
        <authorList>
            <person name="Navarro D."/>
            <person name="Drula E."/>
            <person name="Chaduli D."/>
            <person name="Cazenave R."/>
            <person name="Ahrendt S."/>
            <person name="Wang J."/>
            <person name="Lipzen A."/>
            <person name="Daum C."/>
            <person name="Barry K."/>
            <person name="Grigoriev I.V."/>
            <person name="Favel A."/>
            <person name="Rosso M.N."/>
            <person name="Martin F."/>
        </authorList>
    </citation>
    <scope>NUCLEOTIDE SEQUENCE [LARGE SCALE GENOMIC DNA]</scope>
    <source>
        <strain evidence="1 2">CIRM-BRFM 2984</strain>
    </source>
</reference>
<protein>
    <submittedName>
        <fullName evidence="1">Uncharacterized protein</fullName>
    </submittedName>
</protein>
<proteinExistence type="predicted"/>